<evidence type="ECO:0000313" key="4">
    <source>
        <dbReference type="Proteomes" id="UP001642409"/>
    </source>
</evidence>
<reference evidence="3 4" key="2">
    <citation type="submission" date="2024-07" db="EMBL/GenBank/DDBJ databases">
        <authorList>
            <person name="Akdeniz Z."/>
        </authorList>
    </citation>
    <scope>NUCLEOTIDE SEQUENCE [LARGE SCALE GENOMIC DNA]</scope>
</reference>
<dbReference type="AlphaFoldDB" id="A0AA86NRX1"/>
<feature type="region of interest" description="Disordered" evidence="1">
    <location>
        <begin position="422"/>
        <end position="446"/>
    </location>
</feature>
<dbReference type="Gene3D" id="3.40.50.300">
    <property type="entry name" value="P-loop containing nucleotide triphosphate hydrolases"/>
    <property type="match status" value="1"/>
</dbReference>
<evidence type="ECO:0000313" key="3">
    <source>
        <dbReference type="EMBL" id="CAL6106313.1"/>
    </source>
</evidence>
<gene>
    <name evidence="2" type="ORF">HINF_LOCUS11843</name>
    <name evidence="3" type="ORF">HINF_LOCUS73681</name>
</gene>
<protein>
    <submittedName>
        <fullName evidence="2">Uncharacterized protein</fullName>
    </submittedName>
</protein>
<name>A0AA86NRX1_9EUKA</name>
<feature type="compositionally biased region" description="Basic residues" evidence="1">
    <location>
        <begin position="435"/>
        <end position="446"/>
    </location>
</feature>
<sequence>MNPDMSTIFQVHSLTPAQKKQAAAFIQSYKYTQLTSQQQLSIAVFGDKQSGKTTCALDLVQCPFTELPPSPCSSVIQTVVQTMNHQTLCLTVHDSTEFILANTVLLLVNAVKPESAVYLKQFISQLHESQLVFILINKCDQCSKEQFIQAVNSALDLQQLIHSKNNVQLLPTMLKDNFSQPQLLNIISLSVQNMRYQNAKAELLRSQKEFHSNLQLNEKLFTERLNGSLEKRGLPVIKPITSHPQSENGNVIINSGISSSNVSGTITTHPEKENGNVYIQSERENGRKFKQLVEVENEFQAVADEEEVEKNVVGLGDAPQFGFNAQNSFNINQIVQNNNIILNDNDQVKQDFQIETEVEQVVEKKNVFMIQNDENEQNEQIKQEEIKPIEEEITITIPKLDDDFTIEAHELQQIQVIEPVEEEKAEEQQEVVNVPKKKNNNKNKRK</sequence>
<evidence type="ECO:0000313" key="2">
    <source>
        <dbReference type="EMBL" id="CAI9924198.1"/>
    </source>
</evidence>
<comment type="caution">
    <text evidence="2">The sequence shown here is derived from an EMBL/GenBank/DDBJ whole genome shotgun (WGS) entry which is preliminary data.</text>
</comment>
<accession>A0AA86NRX1</accession>
<dbReference type="InterPro" id="IPR027417">
    <property type="entry name" value="P-loop_NTPase"/>
</dbReference>
<organism evidence="2">
    <name type="scientific">Hexamita inflata</name>
    <dbReference type="NCBI Taxonomy" id="28002"/>
    <lineage>
        <taxon>Eukaryota</taxon>
        <taxon>Metamonada</taxon>
        <taxon>Diplomonadida</taxon>
        <taxon>Hexamitidae</taxon>
        <taxon>Hexamitinae</taxon>
        <taxon>Hexamita</taxon>
    </lineage>
</organism>
<dbReference type="Proteomes" id="UP001642409">
    <property type="component" value="Unassembled WGS sequence"/>
</dbReference>
<dbReference type="EMBL" id="CATOUU010000307">
    <property type="protein sequence ID" value="CAI9924198.1"/>
    <property type="molecule type" value="Genomic_DNA"/>
</dbReference>
<dbReference type="SUPFAM" id="SSF52540">
    <property type="entry name" value="P-loop containing nucleoside triphosphate hydrolases"/>
    <property type="match status" value="1"/>
</dbReference>
<keyword evidence="4" id="KW-1185">Reference proteome</keyword>
<reference evidence="2" key="1">
    <citation type="submission" date="2023-06" db="EMBL/GenBank/DDBJ databases">
        <authorList>
            <person name="Kurt Z."/>
        </authorList>
    </citation>
    <scope>NUCLEOTIDE SEQUENCE</scope>
</reference>
<evidence type="ECO:0000256" key="1">
    <source>
        <dbReference type="SAM" id="MobiDB-lite"/>
    </source>
</evidence>
<proteinExistence type="predicted"/>
<dbReference type="EMBL" id="CAXDID020000609">
    <property type="protein sequence ID" value="CAL6106313.1"/>
    <property type="molecule type" value="Genomic_DNA"/>
</dbReference>